<dbReference type="SUPFAM" id="SSF56801">
    <property type="entry name" value="Acetyl-CoA synthetase-like"/>
    <property type="match status" value="1"/>
</dbReference>
<organism evidence="3 4">
    <name type="scientific">Nonomuraea mesophila</name>
    <dbReference type="NCBI Taxonomy" id="2530382"/>
    <lineage>
        <taxon>Bacteria</taxon>
        <taxon>Bacillati</taxon>
        <taxon>Actinomycetota</taxon>
        <taxon>Actinomycetes</taxon>
        <taxon>Streptosporangiales</taxon>
        <taxon>Streptosporangiaceae</taxon>
        <taxon>Nonomuraea</taxon>
    </lineage>
</organism>
<dbReference type="InterPro" id="IPR042099">
    <property type="entry name" value="ANL_N_sf"/>
</dbReference>
<dbReference type="RefSeq" id="WP_132638377.1">
    <property type="nucleotide sequence ID" value="NZ_SMLD01000155.1"/>
</dbReference>
<protein>
    <submittedName>
        <fullName evidence="3">Long-chain fatty acid--CoA ligase</fullName>
    </submittedName>
</protein>
<dbReference type="InterPro" id="IPR000873">
    <property type="entry name" value="AMP-dep_synth/lig_dom"/>
</dbReference>
<dbReference type="Pfam" id="PF13193">
    <property type="entry name" value="AMP-binding_C"/>
    <property type="match status" value="1"/>
</dbReference>
<evidence type="ECO:0000259" key="2">
    <source>
        <dbReference type="Pfam" id="PF13193"/>
    </source>
</evidence>
<feature type="domain" description="AMP-binding enzyme C-terminal" evidence="2">
    <location>
        <begin position="411"/>
        <end position="484"/>
    </location>
</feature>
<dbReference type="InterPro" id="IPR045851">
    <property type="entry name" value="AMP-bd_C_sf"/>
</dbReference>
<evidence type="ECO:0000259" key="1">
    <source>
        <dbReference type="Pfam" id="PF00501"/>
    </source>
</evidence>
<keyword evidence="4" id="KW-1185">Reference proteome</keyword>
<dbReference type="InterPro" id="IPR020845">
    <property type="entry name" value="AMP-binding_CS"/>
</dbReference>
<comment type="caution">
    <text evidence="3">The sequence shown here is derived from an EMBL/GenBank/DDBJ whole genome shotgun (WGS) entry which is preliminary data.</text>
</comment>
<feature type="domain" description="AMP-dependent synthetase/ligase" evidence="1">
    <location>
        <begin position="15"/>
        <end position="361"/>
    </location>
</feature>
<dbReference type="Gene3D" id="3.30.300.30">
    <property type="match status" value="1"/>
</dbReference>
<dbReference type="GO" id="GO:0016878">
    <property type="term" value="F:acid-thiol ligase activity"/>
    <property type="evidence" value="ECO:0007669"/>
    <property type="project" value="UniProtKB-ARBA"/>
</dbReference>
<accession>A0A4R5EHB7</accession>
<name>A0A4R5EHB7_9ACTN</name>
<dbReference type="InterPro" id="IPR050237">
    <property type="entry name" value="ATP-dep_AMP-bd_enzyme"/>
</dbReference>
<dbReference type="Proteomes" id="UP000295136">
    <property type="component" value="Unassembled WGS sequence"/>
</dbReference>
<dbReference type="PANTHER" id="PTHR43767">
    <property type="entry name" value="LONG-CHAIN-FATTY-ACID--COA LIGASE"/>
    <property type="match status" value="1"/>
</dbReference>
<dbReference type="Gene3D" id="3.40.50.12780">
    <property type="entry name" value="N-terminal domain of ligase-like"/>
    <property type="match status" value="1"/>
</dbReference>
<dbReference type="PROSITE" id="PS00455">
    <property type="entry name" value="AMP_BINDING"/>
    <property type="match status" value="1"/>
</dbReference>
<dbReference type="PANTHER" id="PTHR43767:SF1">
    <property type="entry name" value="NONRIBOSOMAL PEPTIDE SYNTHASE PES1 (EUROFUNG)-RELATED"/>
    <property type="match status" value="1"/>
</dbReference>
<evidence type="ECO:0000313" key="3">
    <source>
        <dbReference type="EMBL" id="TDE33704.1"/>
    </source>
</evidence>
<proteinExistence type="predicted"/>
<dbReference type="Pfam" id="PF00501">
    <property type="entry name" value="AMP-binding"/>
    <property type="match status" value="1"/>
</dbReference>
<keyword evidence="3" id="KW-0436">Ligase</keyword>
<evidence type="ECO:0000313" key="4">
    <source>
        <dbReference type="Proteomes" id="UP000295136"/>
    </source>
</evidence>
<dbReference type="InterPro" id="IPR025110">
    <property type="entry name" value="AMP-bd_C"/>
</dbReference>
<sequence length="506" mass="53507">MVGHDAGLTLPDVLARRAQEEPDRPALVVAGVGELSFGGWDRRADTVAHALIDRGVPAGHRVGLLFDERDWIDFAAAWCGVMRAGCVAVPLSGRLAPAEVRHALTDCSVTAVLHGSGAEPPDVGAWQGVAADLSGDDTLLRRDTPVRRGLAPGALAQIIYTSGTTGRAKGVGATHANLAYGVTTNPRRRKLAHSRHFLHAFPIGSNAGQTMLVNALDARPAALTLPMFTPARFARLIESYRVGTVFVVPAMAIELLNSGVREKYDLSSVRLLGSTAAGLPPAVAAGMAEAFPKATIVNYYTSTEAAPAQTVMIVDPARPASVGRPSAGGELKIVGSDGGRARPGEQGEVWLRSPAGTRAYYRDRRLSDDVFKDGWVRMGDVGYLDEDGYLYLVDRESDVIKSGAHKVSTLQVEAALYEHPAVAEAAVVGIPHPVLGRVTGAAVVARHPVTAADLRTFLLDRLAGHELPSRLLFLSELPKNHVGKVVKPRLLDLLAVTDPPPAAGST</sequence>
<dbReference type="AlphaFoldDB" id="A0A4R5EHB7"/>
<dbReference type="EMBL" id="SMLD01000155">
    <property type="protein sequence ID" value="TDE33704.1"/>
    <property type="molecule type" value="Genomic_DNA"/>
</dbReference>
<reference evidence="3 4" key="1">
    <citation type="submission" date="2019-03" db="EMBL/GenBank/DDBJ databases">
        <title>Draft genome sequences of novel Actinobacteria.</title>
        <authorList>
            <person name="Sahin N."/>
            <person name="Ay H."/>
            <person name="Saygin H."/>
        </authorList>
    </citation>
    <scope>NUCLEOTIDE SEQUENCE [LARGE SCALE GENOMIC DNA]</scope>
    <source>
        <strain evidence="3 4">6K102</strain>
    </source>
</reference>
<gene>
    <name evidence="3" type="ORF">E1295_37880</name>
</gene>